<name>A0AAV9Q3D6_9PEZI</name>
<feature type="region of interest" description="Disordered" evidence="1">
    <location>
        <begin position="461"/>
        <end position="507"/>
    </location>
</feature>
<evidence type="ECO:0008006" key="4">
    <source>
        <dbReference type="Google" id="ProtNLM"/>
    </source>
</evidence>
<dbReference type="Proteomes" id="UP001345827">
    <property type="component" value="Unassembled WGS sequence"/>
</dbReference>
<evidence type="ECO:0000256" key="1">
    <source>
        <dbReference type="SAM" id="MobiDB-lite"/>
    </source>
</evidence>
<dbReference type="PANTHER" id="PTHR40132:SF1">
    <property type="entry name" value="PRE-MRNA-SPLICING FACTOR 38B"/>
    <property type="match status" value="1"/>
</dbReference>
<feature type="compositionally biased region" description="Basic residues" evidence="1">
    <location>
        <begin position="213"/>
        <end position="224"/>
    </location>
</feature>
<organism evidence="2 3">
    <name type="scientific">Vermiconidia calcicola</name>
    <dbReference type="NCBI Taxonomy" id="1690605"/>
    <lineage>
        <taxon>Eukaryota</taxon>
        <taxon>Fungi</taxon>
        <taxon>Dikarya</taxon>
        <taxon>Ascomycota</taxon>
        <taxon>Pezizomycotina</taxon>
        <taxon>Dothideomycetes</taxon>
        <taxon>Dothideomycetidae</taxon>
        <taxon>Mycosphaerellales</taxon>
        <taxon>Extremaceae</taxon>
        <taxon>Vermiconidia</taxon>
    </lineage>
</organism>
<dbReference type="PANTHER" id="PTHR40132">
    <property type="entry name" value="PRE-MRNA-SPLICING FACTOR 38B"/>
    <property type="match status" value="1"/>
</dbReference>
<feature type="compositionally biased region" description="Basic and acidic residues" evidence="1">
    <location>
        <begin position="225"/>
        <end position="248"/>
    </location>
</feature>
<feature type="compositionally biased region" description="Basic residues" evidence="1">
    <location>
        <begin position="295"/>
        <end position="309"/>
    </location>
</feature>
<feature type="compositionally biased region" description="Basic residues" evidence="1">
    <location>
        <begin position="190"/>
        <end position="202"/>
    </location>
</feature>
<feature type="compositionally biased region" description="Low complexity" evidence="1">
    <location>
        <begin position="310"/>
        <end position="330"/>
    </location>
</feature>
<dbReference type="EMBL" id="JAXLQG010000010">
    <property type="protein sequence ID" value="KAK5535071.1"/>
    <property type="molecule type" value="Genomic_DNA"/>
</dbReference>
<sequence>MSFLFFPPADSFYCRRANVIFQQAPSAMSKPAADLHDDEYVAKLLAEDARRSSSKYASQGLSALLPQRRPAGSGLKPNTRFLRTLVREVDSHNAALKKKEELEARARLRSIQDSERRSRNDSDRDRKGKDHGSDHRRYRDEGRERERERARERGKERDGERGHDRKRRRLSDDGDNDGRRRARREERHERSRKTRRRSRSRSRSPEQEESRSRSRSREKRRRDKRPHDEASNKEKRSSRHEKGSEQHPTKSSRRSRSRSRSMSRSRSRSPAGHRSKRDRSRARDRDEDEDDDHKSRHRNRNRNRNKPHSGSRSVSSASASASSDSDPLSSIVGPDPADHKTTTTIRRGRGFTRDAHGGGGGQSSSNIDAHFSSTYNPALDVDPDPESSDDADGADMDMDNALEALRDRRAWRAKQADRLREAGFDEDEIDRWKKTTASLQKTRLGDDDGDVPLREVRWKKTGEQREWDAGKPAFGGVEGTSEDDDNENEKTIQQGREKKPKKRGAETFVAEAWRRKDNGMLKQFRNALG</sequence>
<evidence type="ECO:0000313" key="2">
    <source>
        <dbReference type="EMBL" id="KAK5535071.1"/>
    </source>
</evidence>
<feature type="compositionally biased region" description="Acidic residues" evidence="1">
    <location>
        <begin position="381"/>
        <end position="396"/>
    </location>
</feature>
<evidence type="ECO:0000313" key="3">
    <source>
        <dbReference type="Proteomes" id="UP001345827"/>
    </source>
</evidence>
<reference evidence="2 3" key="1">
    <citation type="submission" date="2023-06" db="EMBL/GenBank/DDBJ databases">
        <title>Black Yeasts Isolated from many extreme environments.</title>
        <authorList>
            <person name="Coleine C."/>
            <person name="Stajich J.E."/>
            <person name="Selbmann L."/>
        </authorList>
    </citation>
    <scope>NUCLEOTIDE SEQUENCE [LARGE SCALE GENOMIC DNA]</scope>
    <source>
        <strain evidence="2 3">CCFEE 5887</strain>
    </source>
</reference>
<feature type="compositionally biased region" description="Basic and acidic residues" evidence="1">
    <location>
        <begin position="203"/>
        <end position="212"/>
    </location>
</feature>
<feature type="compositionally biased region" description="Polar residues" evidence="1">
    <location>
        <begin position="363"/>
        <end position="376"/>
    </location>
</feature>
<feature type="compositionally biased region" description="Basic and acidic residues" evidence="1">
    <location>
        <begin position="107"/>
        <end position="163"/>
    </location>
</feature>
<feature type="compositionally biased region" description="Basic residues" evidence="1">
    <location>
        <begin position="250"/>
        <end position="282"/>
    </location>
</feature>
<feature type="compositionally biased region" description="Basic and acidic residues" evidence="1">
    <location>
        <begin position="170"/>
        <end position="189"/>
    </location>
</feature>
<gene>
    <name evidence="2" type="ORF">LTR25_006079</name>
</gene>
<comment type="caution">
    <text evidence="2">The sequence shown here is derived from an EMBL/GenBank/DDBJ whole genome shotgun (WGS) entry which is preliminary data.</text>
</comment>
<feature type="region of interest" description="Disordered" evidence="1">
    <location>
        <begin position="107"/>
        <end position="396"/>
    </location>
</feature>
<accession>A0AAV9Q3D6</accession>
<dbReference type="AlphaFoldDB" id="A0AAV9Q3D6"/>
<proteinExistence type="predicted"/>
<protein>
    <recommendedName>
        <fullName evidence="4">Pre-mRNA-splicing factor 38B</fullName>
    </recommendedName>
</protein>
<keyword evidence="3" id="KW-1185">Reference proteome</keyword>